<sequence>MFLKSLSSRLKISTFIWITAALISISLTLLFSWKLEGGAAAINTAGSLRMQTYRLVNLIQRHEPVDLVEEKIAFFDKTLKTIEQGDPSRPLFLPSVEEVVNNMDLIQAQWKTQIRPVLLNALHHSDAFIDHQVIESFIDRINQLVLSIEIVDDRYTAWLRVFQTGLMLMVIIGAGIMIILLYSWIISPLENLQNGVKEILKGNFGTQVPVATTSEFAQVDKGFNQMSQHLLMLYSNLEKEVAQKTSDLAKKNDMLETLYQFSSFFNVSHFIGETCEGFLQRLQAIFPFINASSIRLIDTKTQRSDLIAQNNLPLAIQESFNCDHFNACLCGESYITNDWAPIHLNRNVPHHKNLECYKEHFKSLRNFPIRFKNQEIGYLTLFFHDDPNLQNQDLELLNNLCNQLGIVLSNNQLIEESKQLAVLQERNLIAQGLHDSIAQTLNFLNLQTQMLDDALKQQNQDMVLENLHFIQTGIKECYDDVRELLLNFRTKITNKEFNKAVEDLVARFEKQTKIAIDLHWNGSGPTLIADQQLQFLFILQESLSNIRKHSQASSVSVSFSNDHDYIMTIRDNGCGFNTDEMNLLSAEHIGLRIMKERAKRINATFNIESIIDQGTTIILTLPHKERTYS</sequence>
<dbReference type="Pfam" id="PF00672">
    <property type="entry name" value="HAMP"/>
    <property type="match status" value="1"/>
</dbReference>
<dbReference type="RefSeq" id="WP_038501616.1">
    <property type="nucleotide sequence ID" value="NZ_AFWK01000008.1"/>
</dbReference>
<keyword evidence="19" id="KW-1185">Reference proteome</keyword>
<dbReference type="InterPro" id="IPR042295">
    <property type="entry name" value="NarX-like_N_sf"/>
</dbReference>
<dbReference type="GO" id="GO:0000155">
    <property type="term" value="F:phosphorelay sensor kinase activity"/>
    <property type="evidence" value="ECO:0007669"/>
    <property type="project" value="UniProtKB-UniRule"/>
</dbReference>
<evidence type="ECO:0000256" key="1">
    <source>
        <dbReference type="ARBA" id="ARBA00000085"/>
    </source>
</evidence>
<evidence type="ECO:0000256" key="5">
    <source>
        <dbReference type="ARBA" id="ARBA00022553"/>
    </source>
</evidence>
<dbReference type="PROSITE" id="PS50109">
    <property type="entry name" value="HIS_KIN"/>
    <property type="match status" value="1"/>
</dbReference>
<feature type="transmembrane region" description="Helical" evidence="15">
    <location>
        <begin position="164"/>
        <end position="185"/>
    </location>
</feature>
<dbReference type="InterPro" id="IPR050482">
    <property type="entry name" value="Sensor_HK_TwoCompSys"/>
</dbReference>
<dbReference type="Gene3D" id="6.10.340.10">
    <property type="match status" value="1"/>
</dbReference>
<comment type="subcellular location">
    <subcellularLocation>
        <location evidence="2">Cell inner membrane</location>
        <topology evidence="2">Multi-pass membrane protein</topology>
    </subcellularLocation>
</comment>
<keyword evidence="10 14" id="KW-0067">ATP-binding</keyword>
<dbReference type="EC" id="2.7.13.3" evidence="14"/>
<keyword evidence="3 14" id="KW-1003">Cell membrane</keyword>
<feature type="domain" description="HAMP" evidence="17">
    <location>
        <begin position="183"/>
        <end position="235"/>
    </location>
</feature>
<dbReference type="InterPro" id="IPR003594">
    <property type="entry name" value="HATPase_dom"/>
</dbReference>
<evidence type="ECO:0000256" key="15">
    <source>
        <dbReference type="SAM" id="Phobius"/>
    </source>
</evidence>
<keyword evidence="4 14" id="KW-0997">Cell inner membrane</keyword>
<dbReference type="PROSITE" id="PS50885">
    <property type="entry name" value="HAMP"/>
    <property type="match status" value="1"/>
</dbReference>
<dbReference type="OrthoDB" id="9811306at2"/>
<keyword evidence="8 14" id="KW-0547">Nucleotide-binding</keyword>
<protein>
    <recommendedName>
        <fullName evidence="14">Sensor protein</fullName>
        <ecNumber evidence="14">2.7.13.3</ecNumber>
    </recommendedName>
</protein>
<accession>A0A077DH83</accession>
<evidence type="ECO:0000256" key="9">
    <source>
        <dbReference type="ARBA" id="ARBA00022777"/>
    </source>
</evidence>
<dbReference type="Pfam" id="PF07730">
    <property type="entry name" value="HisKA_3"/>
    <property type="match status" value="1"/>
</dbReference>
<keyword evidence="11 15" id="KW-1133">Transmembrane helix</keyword>
<evidence type="ECO:0000256" key="2">
    <source>
        <dbReference type="ARBA" id="ARBA00004429"/>
    </source>
</evidence>
<evidence type="ECO:0000256" key="11">
    <source>
        <dbReference type="ARBA" id="ARBA00022989"/>
    </source>
</evidence>
<keyword evidence="7 15" id="KW-0812">Transmembrane</keyword>
<evidence type="ECO:0000313" key="19">
    <source>
        <dbReference type="Proteomes" id="UP000028945"/>
    </source>
</evidence>
<feature type="transmembrane region" description="Helical" evidence="15">
    <location>
        <begin position="12"/>
        <end position="33"/>
    </location>
</feature>
<evidence type="ECO:0000256" key="6">
    <source>
        <dbReference type="ARBA" id="ARBA00022679"/>
    </source>
</evidence>
<dbReference type="PIRSF" id="PIRSF003167">
    <property type="entry name" value="STHK_NarX/NarQ"/>
    <property type="match status" value="1"/>
</dbReference>
<dbReference type="SUPFAM" id="SSF158472">
    <property type="entry name" value="HAMP domain-like"/>
    <property type="match status" value="1"/>
</dbReference>
<evidence type="ECO:0000256" key="7">
    <source>
        <dbReference type="ARBA" id="ARBA00022692"/>
    </source>
</evidence>
<dbReference type="InterPro" id="IPR011712">
    <property type="entry name" value="Sig_transdc_His_kin_sub3_dim/P"/>
</dbReference>
<keyword evidence="6 14" id="KW-0808">Transferase</keyword>
<evidence type="ECO:0000256" key="13">
    <source>
        <dbReference type="ARBA" id="ARBA00023136"/>
    </source>
</evidence>
<evidence type="ECO:0000256" key="8">
    <source>
        <dbReference type="ARBA" id="ARBA00022741"/>
    </source>
</evidence>
<dbReference type="GO" id="GO:0005886">
    <property type="term" value="C:plasma membrane"/>
    <property type="evidence" value="ECO:0007669"/>
    <property type="project" value="UniProtKB-SubCell"/>
</dbReference>
<organism evidence="18 19">
    <name type="scientific">Basilea psittacipulmonis DSM 24701</name>
    <dbReference type="NCBI Taxonomy" id="1072685"/>
    <lineage>
        <taxon>Bacteria</taxon>
        <taxon>Pseudomonadati</taxon>
        <taxon>Pseudomonadota</taxon>
        <taxon>Betaproteobacteria</taxon>
        <taxon>Burkholderiales</taxon>
        <taxon>Alcaligenaceae</taxon>
        <taxon>Basilea</taxon>
    </lineage>
</organism>
<dbReference type="InterPro" id="IPR029016">
    <property type="entry name" value="GAF-like_dom_sf"/>
</dbReference>
<dbReference type="EMBL" id="CP009238">
    <property type="protein sequence ID" value="AIL32827.1"/>
    <property type="molecule type" value="Genomic_DNA"/>
</dbReference>
<dbReference type="InterPro" id="IPR036890">
    <property type="entry name" value="HATPase_C_sf"/>
</dbReference>
<dbReference type="HOGENOM" id="CLU_000445_20_10_4"/>
<dbReference type="CDD" id="cd16917">
    <property type="entry name" value="HATPase_UhpB-NarQ-NarX-like"/>
    <property type="match status" value="1"/>
</dbReference>
<dbReference type="SMART" id="SM00304">
    <property type="entry name" value="HAMP"/>
    <property type="match status" value="1"/>
</dbReference>
<dbReference type="PANTHER" id="PTHR24421">
    <property type="entry name" value="NITRATE/NITRITE SENSOR PROTEIN NARX-RELATED"/>
    <property type="match status" value="1"/>
</dbReference>
<dbReference type="CDD" id="cd06225">
    <property type="entry name" value="HAMP"/>
    <property type="match status" value="1"/>
</dbReference>
<dbReference type="InterPro" id="IPR003018">
    <property type="entry name" value="GAF"/>
</dbReference>
<reference evidence="18 19" key="1">
    <citation type="journal article" date="2014" name="BMC Genomics">
        <title>A genomic perspective on a new bacterial genus and species from the Alcaligenaceae family, Basilea psittacipulmonis.</title>
        <authorList>
            <person name="Whiteson K.L."/>
            <person name="Hernandez D."/>
            <person name="Lazarevic V."/>
            <person name="Gaia N."/>
            <person name="Farinelli L."/>
            <person name="Francois P."/>
            <person name="Pilo P."/>
            <person name="Frey J."/>
            <person name="Schrenzel J."/>
        </authorList>
    </citation>
    <scope>NUCLEOTIDE SEQUENCE [LARGE SCALE GENOMIC DNA]</scope>
    <source>
        <strain evidence="18 19">DSM 24701</strain>
    </source>
</reference>
<dbReference type="AlphaFoldDB" id="A0A077DH83"/>
<dbReference type="Pfam" id="PF13185">
    <property type="entry name" value="GAF_2"/>
    <property type="match status" value="1"/>
</dbReference>
<dbReference type="Gene3D" id="1.20.5.1930">
    <property type="match status" value="1"/>
</dbReference>
<comment type="catalytic activity">
    <reaction evidence="1 14">
        <text>ATP + protein L-histidine = ADP + protein N-phospho-L-histidine.</text>
        <dbReference type="EC" id="2.7.13.3"/>
    </reaction>
</comment>
<name>A0A077DH83_9BURK</name>
<dbReference type="Gene3D" id="3.30.450.40">
    <property type="match status" value="1"/>
</dbReference>
<proteinExistence type="predicted"/>
<keyword evidence="9 14" id="KW-0418">Kinase</keyword>
<evidence type="ECO:0000256" key="14">
    <source>
        <dbReference type="PIRNR" id="PIRNR003167"/>
    </source>
</evidence>
<dbReference type="InterPro" id="IPR016380">
    <property type="entry name" value="Sig_transdc_His_kin_NarX/NarQ"/>
</dbReference>
<dbReference type="SUPFAM" id="SSF55781">
    <property type="entry name" value="GAF domain-like"/>
    <property type="match status" value="1"/>
</dbReference>
<dbReference type="GO" id="GO:0046983">
    <property type="term" value="F:protein dimerization activity"/>
    <property type="evidence" value="ECO:0007669"/>
    <property type="project" value="UniProtKB-UniRule"/>
</dbReference>
<evidence type="ECO:0000256" key="12">
    <source>
        <dbReference type="ARBA" id="ARBA00023012"/>
    </source>
</evidence>
<dbReference type="GO" id="GO:0005524">
    <property type="term" value="F:ATP binding"/>
    <property type="evidence" value="ECO:0007669"/>
    <property type="project" value="UniProtKB-UniRule"/>
</dbReference>
<evidence type="ECO:0000259" key="17">
    <source>
        <dbReference type="PROSITE" id="PS50885"/>
    </source>
</evidence>
<evidence type="ECO:0000259" key="16">
    <source>
        <dbReference type="PROSITE" id="PS50109"/>
    </source>
</evidence>
<dbReference type="STRING" id="1072685.IX83_05415"/>
<dbReference type="SUPFAM" id="SSF55874">
    <property type="entry name" value="ATPase domain of HSP90 chaperone/DNA topoisomerase II/histidine kinase"/>
    <property type="match status" value="1"/>
</dbReference>
<evidence type="ECO:0000313" key="18">
    <source>
        <dbReference type="EMBL" id="AIL32827.1"/>
    </source>
</evidence>
<keyword evidence="5" id="KW-0597">Phosphoprotein</keyword>
<dbReference type="InterPro" id="IPR029095">
    <property type="entry name" value="NarX-like_N"/>
</dbReference>
<keyword evidence="13 14" id="KW-0472">Membrane</keyword>
<dbReference type="Gene3D" id="3.30.565.10">
    <property type="entry name" value="Histidine kinase-like ATPase, C-terminal domain"/>
    <property type="match status" value="1"/>
</dbReference>
<dbReference type="InterPro" id="IPR003660">
    <property type="entry name" value="HAMP_dom"/>
</dbReference>
<evidence type="ECO:0000256" key="4">
    <source>
        <dbReference type="ARBA" id="ARBA00022519"/>
    </source>
</evidence>
<dbReference type="Proteomes" id="UP000028945">
    <property type="component" value="Chromosome"/>
</dbReference>
<dbReference type="Pfam" id="PF02518">
    <property type="entry name" value="HATPase_c"/>
    <property type="match status" value="1"/>
</dbReference>
<dbReference type="eggNOG" id="COG3850">
    <property type="taxonomic scope" value="Bacteria"/>
</dbReference>
<dbReference type="Pfam" id="PF13675">
    <property type="entry name" value="PilJ"/>
    <property type="match status" value="1"/>
</dbReference>
<dbReference type="KEGG" id="bpsi:IX83_05415"/>
<keyword evidence="12 14" id="KW-0902">Two-component regulatory system</keyword>
<dbReference type="Gene3D" id="1.20.120.960">
    <property type="entry name" value="Histidine kinase NarX, sensor domain"/>
    <property type="match status" value="1"/>
</dbReference>
<dbReference type="PANTHER" id="PTHR24421:SF10">
    <property type="entry name" value="NITRATE_NITRITE SENSOR PROTEIN NARQ"/>
    <property type="match status" value="1"/>
</dbReference>
<gene>
    <name evidence="18" type="ORF">IX83_05415</name>
</gene>
<dbReference type="InterPro" id="IPR005467">
    <property type="entry name" value="His_kinase_dom"/>
</dbReference>
<evidence type="ECO:0000256" key="3">
    <source>
        <dbReference type="ARBA" id="ARBA00022475"/>
    </source>
</evidence>
<dbReference type="SMART" id="SM00387">
    <property type="entry name" value="HATPase_c"/>
    <property type="match status" value="1"/>
</dbReference>
<evidence type="ECO:0000256" key="10">
    <source>
        <dbReference type="ARBA" id="ARBA00022840"/>
    </source>
</evidence>
<feature type="domain" description="Histidine kinase" evidence="16">
    <location>
        <begin position="432"/>
        <end position="625"/>
    </location>
</feature>